<dbReference type="Proteomes" id="UP001652623">
    <property type="component" value="Chromosome 3"/>
</dbReference>
<proteinExistence type="inferred from homology"/>
<dbReference type="Pfam" id="PF23247">
    <property type="entry name" value="LRR_RPS2"/>
    <property type="match status" value="6"/>
</dbReference>
<dbReference type="InterPro" id="IPR027417">
    <property type="entry name" value="P-loop_NTPase"/>
</dbReference>
<evidence type="ECO:0000313" key="7">
    <source>
        <dbReference type="RefSeq" id="XP_060671351.1"/>
    </source>
</evidence>
<dbReference type="SUPFAM" id="SSF52058">
    <property type="entry name" value="L domain-like"/>
    <property type="match status" value="2"/>
</dbReference>
<evidence type="ECO:0000259" key="5">
    <source>
        <dbReference type="SMART" id="SM00382"/>
    </source>
</evidence>
<dbReference type="Gene3D" id="3.80.10.10">
    <property type="entry name" value="Ribonuclease Inhibitor"/>
    <property type="match status" value="5"/>
</dbReference>
<keyword evidence="6" id="KW-1185">Reference proteome</keyword>
<dbReference type="InterPro" id="IPR042197">
    <property type="entry name" value="Apaf_helical"/>
</dbReference>
<keyword evidence="2" id="KW-0547">Nucleotide-binding</keyword>
<dbReference type="PANTHER" id="PTHR33463:SF198">
    <property type="entry name" value="RPP4C3"/>
    <property type="match status" value="1"/>
</dbReference>
<evidence type="ECO:0000313" key="6">
    <source>
        <dbReference type="Proteomes" id="UP001652623"/>
    </source>
</evidence>
<dbReference type="InterPro" id="IPR003593">
    <property type="entry name" value="AAA+_ATPase"/>
</dbReference>
<evidence type="ECO:0000256" key="3">
    <source>
        <dbReference type="ARBA" id="ARBA00022821"/>
    </source>
</evidence>
<dbReference type="SUPFAM" id="SSF52540">
    <property type="entry name" value="P-loop containing nucleoside triphosphate hydrolases"/>
    <property type="match status" value="1"/>
</dbReference>
<dbReference type="PRINTS" id="PR00364">
    <property type="entry name" value="DISEASERSIST"/>
</dbReference>
<evidence type="ECO:0000256" key="4">
    <source>
        <dbReference type="ARBA" id="ARBA00022840"/>
    </source>
</evidence>
<dbReference type="InterPro" id="IPR050905">
    <property type="entry name" value="Plant_NBS-LRR"/>
</dbReference>
<dbReference type="SUPFAM" id="SSF52047">
    <property type="entry name" value="RNI-like"/>
    <property type="match status" value="1"/>
</dbReference>
<name>A0ABM4A3P5_ZIZJJ</name>
<evidence type="ECO:0000256" key="2">
    <source>
        <dbReference type="ARBA" id="ARBA00022741"/>
    </source>
</evidence>
<gene>
    <name evidence="7" type="primary">LOC107422622</name>
</gene>
<feature type="domain" description="AAA+ ATPase" evidence="5">
    <location>
        <begin position="176"/>
        <end position="313"/>
    </location>
</feature>
<comment type="similarity">
    <text evidence="1">Belongs to the disease resistance NB-LRR family.</text>
</comment>
<evidence type="ECO:0000256" key="1">
    <source>
        <dbReference type="ARBA" id="ARBA00008894"/>
    </source>
</evidence>
<dbReference type="Pfam" id="PF14223">
    <property type="entry name" value="Retrotran_gag_2"/>
    <property type="match status" value="1"/>
</dbReference>
<dbReference type="SMART" id="SM00382">
    <property type="entry name" value="AAA"/>
    <property type="match status" value="1"/>
</dbReference>
<reference evidence="7" key="1">
    <citation type="submission" date="2025-08" db="UniProtKB">
        <authorList>
            <consortium name="RefSeq"/>
        </authorList>
    </citation>
    <scope>IDENTIFICATION</scope>
    <source>
        <tissue evidence="7">Seedling</tissue>
    </source>
</reference>
<accession>A0ABM4A3P5</accession>
<sequence length="1626" mass="185895">MDFLPIIVKRTVEKIVDYIIEPVVRHVGYVINLKSNVENLKSEVDNLVDAKGRVQHSVDEALRKGHKMEADVERWMKKVDEMIGEANEFLKDENQWKKNKSLLGLCPSLISSRYRPSRKAAKIAQVVVEIRQGGDFPSGVSYASPPKDVWTTAGYLAFESRVSFATQIIKELTDSNIHMIGVFGMAGVGKTTLVKEIGRRAEEEKLFDNVAKVEVRHNPDLKRIQREIAEKFGVEIDENLTIAGRARLLSDYIRNKTILVILDDVWEMLDLETLGLPFGICKVLLTSRKRDVLSSEIGTQKEFRLEVLDEKETWSLFENIVGDAVKDPDIRDIALQIAKRCSGLPILVVTLAKALKGKSSHSWKDALRLQKMCEGKEMQEKAYSGIEWSYNQLEGEEVQSLFLICGMVGGYNYVEDLFEYAKGLGFSLFQGINTMEEERSRLYSLVDKLKDSCLLLDTSPNDFATMHDLTRDIARKIASRDQHFLSLIDGDEFKEWPNKEFLEKCTLLSFHWINIPKLPEQLECPKLQLFKLYAAQKSLSIPHNFFKEVRELKVLDLTCTCIPSLPPSILFLTNLQTLCLDDCELRSIAMVGELRSLEILSLVHSKFKLLPKELSQLTRLRLLDVNGCPELEVIHPNVISRLTRLEILRMDNNFINWEIEQVSNDNERCNASLSELKHLSKLTTLYVNFKDASQLPINCFSEKLVYFKISIVGEVWMGSGPNLTPKSLKLKLSQTNQLDQGLQTLMKKSEDLYLDVLEGVNDVVYQLDMDGFPRLINLHVQNNPEILQIVNCWSSSNIAFPVLEALFLCNLVSLESVCSGELPRGSFKHLTIIQVEKCPKLKNLFSFSTALHFLQLQEIKVVDCNNMKEIVVDENEENFEAQVNIDRIEFLQLRSLTMESLPKLACFFSNNDRNITRFKELIQTDGIVSSLEFFSHKEQVAFPKLVENLTNLIVDGCAGLTFLSSSSMAKNFVQLKKLRICRCQNMVEIISTEEYNGIEENIDNNIFANLESLELNTLANLETFCSSATYLKFSSLNSLDIKDCTKLGPFIHGRMSKNIRDDALHYLFDEKVGFPSLEKLVIEGLHKLRTIWHTQLDPNSFCKLTEIQVDACQSLIHILEPCILQRLDSNVKVLDIRNCDSLQAVFSDSLLAPHHSEMFSCRNLCEVYIRNCRNLKNVFPAYMARNRNLKKLQTLWIHHCETLEEIIGEEVGVEEATMPKFVFPSAKDVCLYNLPQLSSFYPGMHTSKWPSLTEFLVYRCDKLEMLAAESSCLQQQHHHLGIPTYKQVFFLFEKLSFSNLKTLALDMKETSYGSLPVEFFKIKFLIVFCRHITSTVPPSILFQKCHNLETLYVLYGNIEEIFIQEGSLDGELHLGWTQLTHLKTLKIAMMQKLKHVWKGNSHFGGPVFPNLETLQVEDCPRLKNIVSSAISFSNIVELEVANCNGMKHLITYSVAKSFINLVKMKVQNCQRMIEIVACDDDHGGIIDEENEITFSRLQYLKLSDLPNLKGFCSWNYNVRFPFHITLSVSKCLEMNISHDGVLLDDSKRERERLIRSQGTRLVLEFLNDVKIAADELILIDIPVIDEDLTLYILNGLSSDYESIFAAFQSQDTPISFEKLYEKIVEH</sequence>
<dbReference type="Pfam" id="PF00931">
    <property type="entry name" value="NB-ARC"/>
    <property type="match status" value="1"/>
</dbReference>
<dbReference type="InterPro" id="IPR032675">
    <property type="entry name" value="LRR_dom_sf"/>
</dbReference>
<keyword evidence="3" id="KW-0611">Plant defense</keyword>
<organism evidence="6 7">
    <name type="scientific">Ziziphus jujuba</name>
    <name type="common">Chinese jujube</name>
    <name type="synonym">Ziziphus sativa</name>
    <dbReference type="NCBI Taxonomy" id="326968"/>
    <lineage>
        <taxon>Eukaryota</taxon>
        <taxon>Viridiplantae</taxon>
        <taxon>Streptophyta</taxon>
        <taxon>Embryophyta</taxon>
        <taxon>Tracheophyta</taxon>
        <taxon>Spermatophyta</taxon>
        <taxon>Magnoliopsida</taxon>
        <taxon>eudicotyledons</taxon>
        <taxon>Gunneridae</taxon>
        <taxon>Pentapetalae</taxon>
        <taxon>rosids</taxon>
        <taxon>fabids</taxon>
        <taxon>Rosales</taxon>
        <taxon>Rhamnaceae</taxon>
        <taxon>Paliureae</taxon>
        <taxon>Ziziphus</taxon>
    </lineage>
</organism>
<dbReference type="InterPro" id="IPR002182">
    <property type="entry name" value="NB-ARC"/>
</dbReference>
<dbReference type="GeneID" id="107422622"/>
<dbReference type="Gene3D" id="1.10.8.430">
    <property type="entry name" value="Helical domain of apoptotic protease-activating factors"/>
    <property type="match status" value="1"/>
</dbReference>
<keyword evidence="4" id="KW-0067">ATP-binding</keyword>
<dbReference type="InterPro" id="IPR057135">
    <property type="entry name" value="At4g27190-like_LRR"/>
</dbReference>
<dbReference type="PANTHER" id="PTHR33463">
    <property type="entry name" value="NB-ARC DOMAIN-CONTAINING PROTEIN-RELATED"/>
    <property type="match status" value="1"/>
</dbReference>
<protein>
    <submittedName>
        <fullName evidence="7">Probable disease resistance protein At4g27220</fullName>
    </submittedName>
</protein>
<dbReference type="Gene3D" id="3.40.50.300">
    <property type="entry name" value="P-loop containing nucleotide triphosphate hydrolases"/>
    <property type="match status" value="1"/>
</dbReference>
<dbReference type="RefSeq" id="XP_060671351.1">
    <property type="nucleotide sequence ID" value="XM_060815368.1"/>
</dbReference>